<evidence type="ECO:0000313" key="2">
    <source>
        <dbReference type="EMBL" id="MBB6437194.1"/>
    </source>
</evidence>
<name>A0A7X0HIX8_9ACTN</name>
<feature type="transmembrane region" description="Helical" evidence="1">
    <location>
        <begin position="49"/>
        <end position="72"/>
    </location>
</feature>
<dbReference type="AlphaFoldDB" id="A0A7X0HIX8"/>
<keyword evidence="1" id="KW-1133">Transmembrane helix</keyword>
<feature type="transmembrane region" description="Helical" evidence="1">
    <location>
        <begin position="6"/>
        <end position="28"/>
    </location>
</feature>
<dbReference type="EMBL" id="JACHEM010000009">
    <property type="protein sequence ID" value="MBB6437194.1"/>
    <property type="molecule type" value="Genomic_DNA"/>
</dbReference>
<reference evidence="2 3" key="1">
    <citation type="submission" date="2020-08" db="EMBL/GenBank/DDBJ databases">
        <title>Genomic Encyclopedia of Type Strains, Phase IV (KMG-IV): sequencing the most valuable type-strain genomes for metagenomic binning, comparative biology and taxonomic classification.</title>
        <authorList>
            <person name="Goeker M."/>
        </authorList>
    </citation>
    <scope>NUCLEOTIDE SEQUENCE [LARGE SCALE GENOMIC DNA]</scope>
    <source>
        <strain evidence="2 3">DSM 40141</strain>
    </source>
</reference>
<dbReference type="RefSeq" id="WP_185032319.1">
    <property type="nucleotide sequence ID" value="NZ_BNBN01000003.1"/>
</dbReference>
<evidence type="ECO:0000313" key="3">
    <source>
        <dbReference type="Proteomes" id="UP000540423"/>
    </source>
</evidence>
<protein>
    <submittedName>
        <fullName evidence="2">Uncharacterized protein</fullName>
    </submittedName>
</protein>
<organism evidence="2 3">
    <name type="scientific">Streptomyces candidus</name>
    <dbReference type="NCBI Taxonomy" id="67283"/>
    <lineage>
        <taxon>Bacteria</taxon>
        <taxon>Bacillati</taxon>
        <taxon>Actinomycetota</taxon>
        <taxon>Actinomycetes</taxon>
        <taxon>Kitasatosporales</taxon>
        <taxon>Streptomycetaceae</taxon>
        <taxon>Streptomyces</taxon>
    </lineage>
</organism>
<comment type="caution">
    <text evidence="2">The sequence shown here is derived from an EMBL/GenBank/DDBJ whole genome shotgun (WGS) entry which is preliminary data.</text>
</comment>
<keyword evidence="1" id="KW-0812">Transmembrane</keyword>
<keyword evidence="1" id="KW-0472">Membrane</keyword>
<keyword evidence="3" id="KW-1185">Reference proteome</keyword>
<feature type="transmembrane region" description="Helical" evidence="1">
    <location>
        <begin position="105"/>
        <end position="128"/>
    </location>
</feature>
<gene>
    <name evidence="2" type="ORF">HNQ79_003677</name>
</gene>
<dbReference type="Proteomes" id="UP000540423">
    <property type="component" value="Unassembled WGS sequence"/>
</dbReference>
<evidence type="ECO:0000256" key="1">
    <source>
        <dbReference type="SAM" id="Phobius"/>
    </source>
</evidence>
<sequence length="176" mass="18706">MNLFDFTIPTYTVVSLGGVTVGLSLLGWEIVQWWPGRKQAIKFKHLVRLVPFLLTWAYGMLLVLSAGGLLGAGADWSMWGTSEIGDAVLKYGFGSPTPDVTRTSYLVLTPGGHAVVAIATMLLVAVWVKRRGFNFMILRAILSGISLGLASGIAGLVGYVLSPVVSTLGDLVVGLL</sequence>
<accession>A0A7X0HIX8</accession>
<proteinExistence type="predicted"/>
<feature type="transmembrane region" description="Helical" evidence="1">
    <location>
        <begin position="140"/>
        <end position="161"/>
    </location>
</feature>